<accession>K2S538</accession>
<protein>
    <submittedName>
        <fullName evidence="1">Uncharacterized protein</fullName>
    </submittedName>
</protein>
<dbReference type="AlphaFoldDB" id="K2S538"/>
<name>K2S538_MACPH</name>
<dbReference type="VEuPathDB" id="FungiDB:MPH_00604"/>
<dbReference type="EMBL" id="AHHD01000031">
    <property type="protein sequence ID" value="EKG22013.1"/>
    <property type="molecule type" value="Genomic_DNA"/>
</dbReference>
<evidence type="ECO:0000313" key="2">
    <source>
        <dbReference type="Proteomes" id="UP000007129"/>
    </source>
</evidence>
<dbReference type="HOGENOM" id="CLU_2184459_0_0_1"/>
<dbReference type="InParanoid" id="K2S538"/>
<dbReference type="Proteomes" id="UP000007129">
    <property type="component" value="Unassembled WGS sequence"/>
</dbReference>
<sequence>MDLPMGAHRRMRLASGLSALSPRSRRFPETAISYKCANNCYLQLFSRPCQYNLSQFRKRIQRDRPPQWKLVNGRENSPSHRKYAKSSTNFVAVRPHDIWCALHDHHTIS</sequence>
<proteinExistence type="predicted"/>
<reference evidence="1 2" key="1">
    <citation type="journal article" date="2012" name="BMC Genomics">
        <title>Tools to kill: Genome of one of the most destructive plant pathogenic fungi Macrophomina phaseolina.</title>
        <authorList>
            <person name="Islam M.S."/>
            <person name="Haque M.S."/>
            <person name="Islam M.M."/>
            <person name="Emdad E.M."/>
            <person name="Halim A."/>
            <person name="Hossen Q.M.M."/>
            <person name="Hossain M.Z."/>
            <person name="Ahmed B."/>
            <person name="Rahim S."/>
            <person name="Rahman M.S."/>
            <person name="Alam M.M."/>
            <person name="Hou S."/>
            <person name="Wan X."/>
            <person name="Saito J.A."/>
            <person name="Alam M."/>
        </authorList>
    </citation>
    <scope>NUCLEOTIDE SEQUENCE [LARGE SCALE GENOMIC DNA]</scope>
    <source>
        <strain evidence="1 2">MS6</strain>
    </source>
</reference>
<gene>
    <name evidence="1" type="ORF">MPH_00604</name>
</gene>
<evidence type="ECO:0000313" key="1">
    <source>
        <dbReference type="EMBL" id="EKG22013.1"/>
    </source>
</evidence>
<organism evidence="1 2">
    <name type="scientific">Macrophomina phaseolina (strain MS6)</name>
    <name type="common">Charcoal rot fungus</name>
    <dbReference type="NCBI Taxonomy" id="1126212"/>
    <lineage>
        <taxon>Eukaryota</taxon>
        <taxon>Fungi</taxon>
        <taxon>Dikarya</taxon>
        <taxon>Ascomycota</taxon>
        <taxon>Pezizomycotina</taxon>
        <taxon>Dothideomycetes</taxon>
        <taxon>Dothideomycetes incertae sedis</taxon>
        <taxon>Botryosphaeriales</taxon>
        <taxon>Botryosphaeriaceae</taxon>
        <taxon>Macrophomina</taxon>
    </lineage>
</organism>
<comment type="caution">
    <text evidence="1">The sequence shown here is derived from an EMBL/GenBank/DDBJ whole genome shotgun (WGS) entry which is preliminary data.</text>
</comment>